<dbReference type="EMBL" id="CP053985">
    <property type="protein sequence ID" value="QKH38861.1"/>
    <property type="molecule type" value="Genomic_DNA"/>
</dbReference>
<dbReference type="AlphaFoldDB" id="A0A7D4ICF6"/>
<evidence type="ECO:0000256" key="16">
    <source>
        <dbReference type="SAM" id="SignalP"/>
    </source>
</evidence>
<dbReference type="GO" id="GO:0038023">
    <property type="term" value="F:signaling receptor activity"/>
    <property type="evidence" value="ECO:0007669"/>
    <property type="project" value="InterPro"/>
</dbReference>
<keyword evidence="3 14" id="KW-0813">Transport</keyword>
<evidence type="ECO:0000256" key="10">
    <source>
        <dbReference type="ARBA" id="ARBA00023077"/>
    </source>
</evidence>
<dbReference type="PROSITE" id="PS52016">
    <property type="entry name" value="TONB_DEPENDENT_REC_3"/>
    <property type="match status" value="1"/>
</dbReference>
<dbReference type="Gene3D" id="2.40.170.20">
    <property type="entry name" value="TonB-dependent receptor, beta-barrel domain"/>
    <property type="match status" value="1"/>
</dbReference>
<dbReference type="Pfam" id="PF07715">
    <property type="entry name" value="Plug"/>
    <property type="match status" value="1"/>
</dbReference>
<dbReference type="Pfam" id="PF00593">
    <property type="entry name" value="TonB_dep_Rec_b-barrel"/>
    <property type="match status" value="1"/>
</dbReference>
<sequence length="801" mass="88024">MRVRFLAVRLLAVFSRPTHPQRLFAAGLLAGASVVAQAAPVDIDIPAQPLAQALHALGQQANLQVLYSQDLVQGQRSSGISGRMEPAQALDQLLRGRDIRYSISNNTITLTRGASTSTLAPITVLAQQPDSDTFVATYSSAGTKTDTPLIEVPQSISVVTAAQIREQNPQTLGDAVRYTPGIVVQEGFNRTDDPFIIRGFDVRTNPGVMFRDGLKLPLPHYSAAAEPYGLDRIEIVKGPASVLYGQAAPGGIVNTVSKRPTDTPLHEIQVSGGSYNNKQLAGDFGGPLDANGKLSYRLTGLVRDSDTMIDHIPDDRHFFAPALTWRIKPDTTLTVLASYMKNKTTNNAGYPLEGTVKYNPNGRIPSDRYTGEPDWSKWDQEVETLGYQFAHRLNETWQFKQNLTYAQSRNRVNHAYWWSWVPGSNFSTAERGAYRRDDDAHGTSVDNQFNATWTSGRFKHDVLFGLDYTQTSLTREQYAGYNNLAPIDFFNPRYGSPVNIPATPNLHTVETRAQTGIYVQDQIKFDEKFVMVLSGRYDDATGKTLNKLNNTVTRTSDNAFTWRAGLLYLADNGLSPYVSYSTSFQPQTGTTSPARGTAPFDPTEGKQWEVGLKYQPAGSNSFLTASLFELTRTNVPTSDLDNPIYNVQTGEVRSRGVELSATAEVVKGWNVVAAYTYTDAEVTKSNTSTQGATPEAVPRNMASLWSDYTVQQGALGGLNVGAGVRYLGSTFNTGNTAKVGDYTVVDAALRYDLGARNPAFKGLSVDLTVRNLFDKEYVASCTYACFYGERRTVLGRVTYKW</sequence>
<dbReference type="Proteomes" id="UP000500970">
    <property type="component" value="Chromosome"/>
</dbReference>
<dbReference type="FunFam" id="2.170.130.10:FF:000001">
    <property type="entry name" value="Catecholate siderophore TonB-dependent receptor"/>
    <property type="match status" value="1"/>
</dbReference>
<dbReference type="GO" id="GO:0015891">
    <property type="term" value="P:siderophore transport"/>
    <property type="evidence" value="ECO:0007669"/>
    <property type="project" value="InterPro"/>
</dbReference>
<dbReference type="KEGG" id="apes:FOC84_29585"/>
<evidence type="ECO:0000256" key="14">
    <source>
        <dbReference type="PROSITE-ProRule" id="PRU01360"/>
    </source>
</evidence>
<evidence type="ECO:0000256" key="5">
    <source>
        <dbReference type="ARBA" id="ARBA00022496"/>
    </source>
</evidence>
<keyword evidence="6 14" id="KW-0812">Transmembrane</keyword>
<dbReference type="InterPro" id="IPR012910">
    <property type="entry name" value="Plug_dom"/>
</dbReference>
<evidence type="ECO:0000259" key="17">
    <source>
        <dbReference type="SMART" id="SM00965"/>
    </source>
</evidence>
<evidence type="ECO:0000256" key="3">
    <source>
        <dbReference type="ARBA" id="ARBA00022448"/>
    </source>
</evidence>
<keyword evidence="11 14" id="KW-0472">Membrane</keyword>
<evidence type="ECO:0000313" key="18">
    <source>
        <dbReference type="EMBL" id="QKH38861.1"/>
    </source>
</evidence>
<dbReference type="PANTHER" id="PTHR32552">
    <property type="entry name" value="FERRICHROME IRON RECEPTOR-RELATED"/>
    <property type="match status" value="1"/>
</dbReference>
<dbReference type="PANTHER" id="PTHR32552:SF68">
    <property type="entry name" value="FERRICHROME OUTER MEMBRANE TRANSPORTER_PHAGE RECEPTOR"/>
    <property type="match status" value="1"/>
</dbReference>
<keyword evidence="10 15" id="KW-0798">TonB box</keyword>
<dbReference type="SMART" id="SM00965">
    <property type="entry name" value="STN"/>
    <property type="match status" value="1"/>
</dbReference>
<dbReference type="InterPro" id="IPR036942">
    <property type="entry name" value="Beta-barrel_TonB_sf"/>
</dbReference>
<evidence type="ECO:0000256" key="8">
    <source>
        <dbReference type="ARBA" id="ARBA00023004"/>
    </source>
</evidence>
<organism evidence="18 19">
    <name type="scientific">Achromobacter pestifer</name>
    <dbReference type="NCBI Taxonomy" id="1353889"/>
    <lineage>
        <taxon>Bacteria</taxon>
        <taxon>Pseudomonadati</taxon>
        <taxon>Pseudomonadota</taxon>
        <taxon>Betaproteobacteria</taxon>
        <taxon>Burkholderiales</taxon>
        <taxon>Alcaligenaceae</taxon>
        <taxon>Achromobacter</taxon>
    </lineage>
</organism>
<dbReference type="InterPro" id="IPR039426">
    <property type="entry name" value="TonB-dep_rcpt-like"/>
</dbReference>
<dbReference type="InterPro" id="IPR011662">
    <property type="entry name" value="Secretin/TonB_short_N"/>
</dbReference>
<gene>
    <name evidence="18" type="ORF">FOC84_29585</name>
</gene>
<dbReference type="InterPro" id="IPR037066">
    <property type="entry name" value="Plug_dom_sf"/>
</dbReference>
<keyword evidence="8" id="KW-0408">Iron</keyword>
<keyword evidence="7 16" id="KW-0732">Signal</keyword>
<evidence type="ECO:0000313" key="19">
    <source>
        <dbReference type="Proteomes" id="UP000500970"/>
    </source>
</evidence>
<evidence type="ECO:0000256" key="9">
    <source>
        <dbReference type="ARBA" id="ARBA00023065"/>
    </source>
</evidence>
<accession>A0A7D4ICF6</accession>
<dbReference type="Pfam" id="PF07660">
    <property type="entry name" value="STN"/>
    <property type="match status" value="1"/>
</dbReference>
<dbReference type="SUPFAM" id="SSF56935">
    <property type="entry name" value="Porins"/>
    <property type="match status" value="1"/>
</dbReference>
<evidence type="ECO:0000256" key="7">
    <source>
        <dbReference type="ARBA" id="ARBA00022729"/>
    </source>
</evidence>
<feature type="chain" id="PRO_5028987618" evidence="16">
    <location>
        <begin position="39"/>
        <end position="801"/>
    </location>
</feature>
<keyword evidence="19" id="KW-1185">Reference proteome</keyword>
<evidence type="ECO:0000256" key="1">
    <source>
        <dbReference type="ARBA" id="ARBA00004571"/>
    </source>
</evidence>
<dbReference type="Gene3D" id="2.170.130.10">
    <property type="entry name" value="TonB-dependent receptor, plug domain"/>
    <property type="match status" value="1"/>
</dbReference>
<dbReference type="CDD" id="cd01347">
    <property type="entry name" value="ligand_gated_channel"/>
    <property type="match status" value="1"/>
</dbReference>
<dbReference type="GO" id="GO:0015344">
    <property type="term" value="F:siderophore uptake transmembrane transporter activity"/>
    <property type="evidence" value="ECO:0007669"/>
    <property type="project" value="TreeGrafter"/>
</dbReference>
<dbReference type="GO" id="GO:0009279">
    <property type="term" value="C:cell outer membrane"/>
    <property type="evidence" value="ECO:0007669"/>
    <property type="project" value="UniProtKB-SubCell"/>
</dbReference>
<dbReference type="NCBIfam" id="TIGR01783">
    <property type="entry name" value="TonB-siderophor"/>
    <property type="match status" value="1"/>
</dbReference>
<keyword evidence="4 14" id="KW-1134">Transmembrane beta strand</keyword>
<keyword evidence="5" id="KW-0410">Iron transport</keyword>
<feature type="signal peptide" evidence="16">
    <location>
        <begin position="1"/>
        <end position="38"/>
    </location>
</feature>
<evidence type="ECO:0000256" key="15">
    <source>
        <dbReference type="RuleBase" id="RU003357"/>
    </source>
</evidence>
<evidence type="ECO:0000256" key="13">
    <source>
        <dbReference type="ARBA" id="ARBA00023237"/>
    </source>
</evidence>
<evidence type="ECO:0000256" key="2">
    <source>
        <dbReference type="ARBA" id="ARBA00009810"/>
    </source>
</evidence>
<evidence type="ECO:0000256" key="6">
    <source>
        <dbReference type="ARBA" id="ARBA00022692"/>
    </source>
</evidence>
<comment type="subcellular location">
    <subcellularLocation>
        <location evidence="1 14">Cell outer membrane</location>
        <topology evidence="1 14">Multi-pass membrane protein</topology>
    </subcellularLocation>
</comment>
<keyword evidence="12 18" id="KW-0675">Receptor</keyword>
<dbReference type="Gene3D" id="3.55.50.30">
    <property type="match status" value="1"/>
</dbReference>
<keyword evidence="9" id="KW-0406">Ion transport</keyword>
<feature type="domain" description="Secretin/TonB short N-terminal" evidence="17">
    <location>
        <begin position="63"/>
        <end position="113"/>
    </location>
</feature>
<proteinExistence type="inferred from homology"/>
<evidence type="ECO:0000256" key="4">
    <source>
        <dbReference type="ARBA" id="ARBA00022452"/>
    </source>
</evidence>
<evidence type="ECO:0000256" key="12">
    <source>
        <dbReference type="ARBA" id="ARBA00023170"/>
    </source>
</evidence>
<name>A0A7D4ICF6_9BURK</name>
<dbReference type="InterPro" id="IPR000531">
    <property type="entry name" value="Beta-barrel_TonB"/>
</dbReference>
<reference evidence="18 19" key="1">
    <citation type="submission" date="2020-05" db="EMBL/GenBank/DDBJ databases">
        <title>FDA dAtabase for Regulatory Grade micrObial Sequences (FDA-ARGOS): Supporting development and validation of Infectious Disease Dx tests.</title>
        <authorList>
            <person name="Sproer C."/>
            <person name="Gronow S."/>
            <person name="Severitt S."/>
            <person name="Schroder I."/>
            <person name="Tallon L."/>
            <person name="Sadzewicz L."/>
            <person name="Zhao X."/>
            <person name="Vavikolanu K."/>
            <person name="Mehta A."/>
            <person name="Aluvathingal J."/>
            <person name="Nadendla S."/>
            <person name="Myers T."/>
            <person name="Yan Y."/>
            <person name="Sichtig H."/>
        </authorList>
    </citation>
    <scope>NUCLEOTIDE SEQUENCE [LARGE SCALE GENOMIC DNA]</scope>
    <source>
        <strain evidence="18 19">FDAARGOS_790</strain>
    </source>
</reference>
<dbReference type="InterPro" id="IPR010105">
    <property type="entry name" value="TonB_sidphr_rcpt"/>
</dbReference>
<evidence type="ECO:0000256" key="11">
    <source>
        <dbReference type="ARBA" id="ARBA00023136"/>
    </source>
</evidence>
<protein>
    <submittedName>
        <fullName evidence="18">TonB-dependent siderophore receptor</fullName>
    </submittedName>
</protein>
<keyword evidence="13 14" id="KW-0998">Cell outer membrane</keyword>
<dbReference type="FunFam" id="2.40.170.20:FF:000005">
    <property type="entry name" value="TonB-dependent siderophore receptor"/>
    <property type="match status" value="1"/>
</dbReference>
<comment type="similarity">
    <text evidence="2 14 15">Belongs to the TonB-dependent receptor family.</text>
</comment>